<gene>
    <name evidence="1" type="ORF">R3W88_024274</name>
</gene>
<organism evidence="1 2">
    <name type="scientific">Solanum pinnatisectum</name>
    <name type="common">tansyleaf nightshade</name>
    <dbReference type="NCBI Taxonomy" id="50273"/>
    <lineage>
        <taxon>Eukaryota</taxon>
        <taxon>Viridiplantae</taxon>
        <taxon>Streptophyta</taxon>
        <taxon>Embryophyta</taxon>
        <taxon>Tracheophyta</taxon>
        <taxon>Spermatophyta</taxon>
        <taxon>Magnoliopsida</taxon>
        <taxon>eudicotyledons</taxon>
        <taxon>Gunneridae</taxon>
        <taxon>Pentapetalae</taxon>
        <taxon>asterids</taxon>
        <taxon>lamiids</taxon>
        <taxon>Solanales</taxon>
        <taxon>Solanaceae</taxon>
        <taxon>Solanoideae</taxon>
        <taxon>Solaneae</taxon>
        <taxon>Solanum</taxon>
    </lineage>
</organism>
<dbReference type="SUPFAM" id="SSF54001">
    <property type="entry name" value="Cysteine proteinases"/>
    <property type="match status" value="1"/>
</dbReference>
<reference evidence="1 2" key="1">
    <citation type="submission" date="2023-10" db="EMBL/GenBank/DDBJ databases">
        <title>Genome-Wide Identification Analysis in wild type Solanum Pinnatisectum Reveals Some Genes Defensing Phytophthora Infestans.</title>
        <authorList>
            <person name="Sun C."/>
        </authorList>
    </citation>
    <scope>NUCLEOTIDE SEQUENCE [LARGE SCALE GENOMIC DNA]</scope>
    <source>
        <strain evidence="1">LQN</strain>
        <tissue evidence="1">Leaf</tissue>
    </source>
</reference>
<protein>
    <recommendedName>
        <fullName evidence="3">Ubiquitin-like protease family profile domain-containing protein</fullName>
    </recommendedName>
</protein>
<sequence>MKNSKNKNKIKGKHYSSIKTPKIWLSLKISMTSTSVTHNKYINHNPQVSHTEESSHVDVIFYYLQKKSKRKSHSKYRFATTNYFFKTYIDNFIVVPDYENKVVSIIKGTLNSAGFFEQKDKTNWSVIESYQGKNKSHPFEVKYVTSIAQQASNNCGLFVVAYAEFLSDGLQVPPSGIIFQPLRMRYVSLLWNYVTLKAHSGYFSINEDPHRPRLEKPKFISPDENLMITTID</sequence>
<name>A0AAV9M046_9SOLN</name>
<dbReference type="InterPro" id="IPR038765">
    <property type="entry name" value="Papain-like_cys_pep_sf"/>
</dbReference>
<dbReference type="PANTHER" id="PTHR33022">
    <property type="entry name" value="DUF1985 DOMAIN-CONTAINING PROTEIN"/>
    <property type="match status" value="1"/>
</dbReference>
<keyword evidence="2" id="KW-1185">Reference proteome</keyword>
<dbReference type="EMBL" id="JAWPEI010000003">
    <property type="protein sequence ID" value="KAK4731286.1"/>
    <property type="molecule type" value="Genomic_DNA"/>
</dbReference>
<accession>A0AAV9M046</accession>
<dbReference type="PANTHER" id="PTHR33022:SF13">
    <property type="entry name" value="UBIQUITIN-LIKE PROTEASE FAMILY PROFILE DOMAIN-CONTAINING PROTEIN"/>
    <property type="match status" value="1"/>
</dbReference>
<evidence type="ECO:0008006" key="3">
    <source>
        <dbReference type="Google" id="ProtNLM"/>
    </source>
</evidence>
<dbReference type="Proteomes" id="UP001311915">
    <property type="component" value="Unassembled WGS sequence"/>
</dbReference>
<comment type="caution">
    <text evidence="1">The sequence shown here is derived from an EMBL/GenBank/DDBJ whole genome shotgun (WGS) entry which is preliminary data.</text>
</comment>
<evidence type="ECO:0000313" key="1">
    <source>
        <dbReference type="EMBL" id="KAK4731286.1"/>
    </source>
</evidence>
<proteinExistence type="predicted"/>
<evidence type="ECO:0000313" key="2">
    <source>
        <dbReference type="Proteomes" id="UP001311915"/>
    </source>
</evidence>
<dbReference type="AlphaFoldDB" id="A0AAV9M046"/>